<evidence type="ECO:0000313" key="4">
    <source>
        <dbReference type="Proteomes" id="UP000663760"/>
    </source>
</evidence>
<dbReference type="InterPro" id="IPR046848">
    <property type="entry name" value="E_motif"/>
</dbReference>
<protein>
    <submittedName>
        <fullName evidence="3">Uncharacterized protein</fullName>
    </submittedName>
</protein>
<proteinExistence type="predicted"/>
<organism evidence="3 4">
    <name type="scientific">Spirodela intermedia</name>
    <name type="common">Intermediate duckweed</name>
    <dbReference type="NCBI Taxonomy" id="51605"/>
    <lineage>
        <taxon>Eukaryota</taxon>
        <taxon>Viridiplantae</taxon>
        <taxon>Streptophyta</taxon>
        <taxon>Embryophyta</taxon>
        <taxon>Tracheophyta</taxon>
        <taxon>Spermatophyta</taxon>
        <taxon>Magnoliopsida</taxon>
        <taxon>Liliopsida</taxon>
        <taxon>Araceae</taxon>
        <taxon>Lemnoideae</taxon>
        <taxon>Spirodela</taxon>
    </lineage>
</organism>
<dbReference type="GO" id="GO:0003723">
    <property type="term" value="F:RNA binding"/>
    <property type="evidence" value="ECO:0007669"/>
    <property type="project" value="InterPro"/>
</dbReference>
<dbReference type="FunFam" id="1.25.40.10:FF:000090">
    <property type="entry name" value="Pentatricopeptide repeat-containing protein, chloroplastic"/>
    <property type="match status" value="1"/>
</dbReference>
<dbReference type="PANTHER" id="PTHR47926:SF436">
    <property type="entry name" value="PENTATRICOPEPTIDE REPEAT-CONTAINING PROTEIN ELI1, CHLOROPLASTIC-LIKE ISOFORM X2"/>
    <property type="match status" value="1"/>
</dbReference>
<dbReference type="GO" id="GO:0009451">
    <property type="term" value="P:RNA modification"/>
    <property type="evidence" value="ECO:0007669"/>
    <property type="project" value="InterPro"/>
</dbReference>
<name>A0A7I8KW39_SPIIN</name>
<dbReference type="PANTHER" id="PTHR47926">
    <property type="entry name" value="PENTATRICOPEPTIDE REPEAT-CONTAINING PROTEIN"/>
    <property type="match status" value="1"/>
</dbReference>
<dbReference type="InterPro" id="IPR046960">
    <property type="entry name" value="PPR_At4g14850-like_plant"/>
</dbReference>
<reference evidence="3" key="1">
    <citation type="submission" date="2020-02" db="EMBL/GenBank/DDBJ databases">
        <authorList>
            <person name="Scholz U."/>
            <person name="Mascher M."/>
            <person name="Fiebig A."/>
        </authorList>
    </citation>
    <scope>NUCLEOTIDE SEQUENCE</scope>
</reference>
<keyword evidence="4" id="KW-1185">Reference proteome</keyword>
<dbReference type="Pfam" id="PF01535">
    <property type="entry name" value="PPR"/>
    <property type="match status" value="5"/>
</dbReference>
<evidence type="ECO:0000313" key="3">
    <source>
        <dbReference type="EMBL" id="CAA7402027.1"/>
    </source>
</evidence>
<feature type="repeat" description="PPR" evidence="2">
    <location>
        <begin position="385"/>
        <end position="420"/>
    </location>
</feature>
<dbReference type="AlphaFoldDB" id="A0A7I8KW39"/>
<accession>A0A7I8KW39</accession>
<dbReference type="InterPro" id="IPR011990">
    <property type="entry name" value="TPR-like_helical_dom_sf"/>
</dbReference>
<dbReference type="Pfam" id="PF13812">
    <property type="entry name" value="PPR_3"/>
    <property type="match status" value="1"/>
</dbReference>
<dbReference type="Pfam" id="PF20431">
    <property type="entry name" value="E_motif"/>
    <property type="match status" value="1"/>
</dbReference>
<dbReference type="PROSITE" id="PS51375">
    <property type="entry name" value="PPR"/>
    <property type="match status" value="3"/>
</dbReference>
<feature type="repeat" description="PPR" evidence="2">
    <location>
        <begin position="318"/>
        <end position="352"/>
    </location>
</feature>
<dbReference type="Gene3D" id="1.25.40.10">
    <property type="entry name" value="Tetratricopeptide repeat domain"/>
    <property type="match status" value="2"/>
</dbReference>
<dbReference type="Proteomes" id="UP000663760">
    <property type="component" value="Chromosome 9"/>
</dbReference>
<dbReference type="FunFam" id="1.25.40.10:FF:000470">
    <property type="entry name" value="Pentatricopeptide repeat-containing protein At5g66520"/>
    <property type="match status" value="1"/>
</dbReference>
<evidence type="ECO:0000256" key="1">
    <source>
        <dbReference type="ARBA" id="ARBA00022737"/>
    </source>
</evidence>
<evidence type="ECO:0000256" key="2">
    <source>
        <dbReference type="PROSITE-ProRule" id="PRU00708"/>
    </source>
</evidence>
<gene>
    <name evidence="3" type="ORF">SI8410_09012705</name>
</gene>
<dbReference type="InterPro" id="IPR002885">
    <property type="entry name" value="PPR_rpt"/>
</dbReference>
<dbReference type="EMBL" id="LR746272">
    <property type="protein sequence ID" value="CAA7402027.1"/>
    <property type="molecule type" value="Genomic_DNA"/>
</dbReference>
<sequence length="541" mass="58020">MATALLVAQTPAASGQRMRRPSIFSSSSISASSISRFISDHPPLTLLETSCRNMKDLRALHSQLVKTGLSEDPIAISRVLSFCATHPAGDLNYALRLFSRIASPTAFSCNTILRAASGSSAPLLALLLFLDMLSLLFLIPQRLTFPSLFVACRRLARADVGAQLHAMAAKLGFAEDPYIKNSMISMYGSCGDLEAAEKIFSSSIRKEAVFDVVACNSMLTALLRKGLAQQARRLFDEMPQRTISTWSTLMSGYLRNGLFQETLSLFGELQRTTTPELHPNPCCLVSLLGACAGLGALEQGEWAHETLIRTHREAVDNNPIILNAIIHMYCKCGRLDKALIAFEASPTRALSSWNAIIGALAIHGRCPEAVQLFSQLEPVHGLKPDAVTFVAVLTACSHAGMVDEARMIFASMSEKHGVEPAVEHYGCMVDALARAGHLQAAEDLIRGMTTPLRPDAAVWGALLAGSRSHGDVERAARAAAEILILDPADGGGYLLLANALAGSGGFGDSAAVRAAVKEKRIRNKPGCSMIEVKGVVHEFLA</sequence>
<dbReference type="OrthoDB" id="1882346at2759"/>
<keyword evidence="1" id="KW-0677">Repeat</keyword>
<feature type="repeat" description="PPR" evidence="2">
    <location>
        <begin position="211"/>
        <end position="245"/>
    </location>
</feature>
<dbReference type="NCBIfam" id="TIGR00756">
    <property type="entry name" value="PPR"/>
    <property type="match status" value="3"/>
</dbReference>